<feature type="domain" description="SLH" evidence="2">
    <location>
        <begin position="473"/>
        <end position="530"/>
    </location>
</feature>
<feature type="signal peptide" evidence="1">
    <location>
        <begin position="1"/>
        <end position="22"/>
    </location>
</feature>
<organism evidence="3 4">
    <name type="scientific">Paenibacillus glycinis</name>
    <dbReference type="NCBI Taxonomy" id="2697035"/>
    <lineage>
        <taxon>Bacteria</taxon>
        <taxon>Bacillati</taxon>
        <taxon>Bacillota</taxon>
        <taxon>Bacilli</taxon>
        <taxon>Bacillales</taxon>
        <taxon>Paenibacillaceae</taxon>
        <taxon>Paenibacillus</taxon>
    </lineage>
</organism>
<dbReference type="PANTHER" id="PTHR43308:SF5">
    <property type="entry name" value="S-LAYER PROTEIN _ PEPTIDOGLYCAN ENDO-BETA-N-ACETYLGLUCOSAMINIDASE"/>
    <property type="match status" value="1"/>
</dbReference>
<reference evidence="3 4" key="1">
    <citation type="submission" date="2020-01" db="EMBL/GenBank/DDBJ databases">
        <title>Paenibacillus soybeanensis sp. nov. isolated from the nodules of soybean (Glycine max(L.) Merr).</title>
        <authorList>
            <person name="Wang H."/>
        </authorList>
    </citation>
    <scope>NUCLEOTIDE SEQUENCE [LARGE SCALE GENOMIC DNA]</scope>
    <source>
        <strain evidence="3 4">T1</strain>
    </source>
</reference>
<dbReference type="PANTHER" id="PTHR43308">
    <property type="entry name" value="OUTER MEMBRANE PROTEIN ALPHA-RELATED"/>
    <property type="match status" value="1"/>
</dbReference>
<dbReference type="RefSeq" id="WP_161744476.1">
    <property type="nucleotide sequence ID" value="NZ_JAAAMV010000013.1"/>
</dbReference>
<feature type="chain" id="PRO_5046010358" description="SLH domain-containing protein" evidence="1">
    <location>
        <begin position="23"/>
        <end position="530"/>
    </location>
</feature>
<evidence type="ECO:0000259" key="2">
    <source>
        <dbReference type="PROSITE" id="PS51272"/>
    </source>
</evidence>
<evidence type="ECO:0000313" key="4">
    <source>
        <dbReference type="Proteomes" id="UP000665561"/>
    </source>
</evidence>
<comment type="caution">
    <text evidence="3">The sequence shown here is derived from an EMBL/GenBank/DDBJ whole genome shotgun (WGS) entry which is preliminary data.</text>
</comment>
<feature type="domain" description="SLH" evidence="2">
    <location>
        <begin position="409"/>
        <end position="471"/>
    </location>
</feature>
<evidence type="ECO:0000313" key="3">
    <source>
        <dbReference type="EMBL" id="NBD25667.1"/>
    </source>
</evidence>
<proteinExistence type="predicted"/>
<dbReference type="Proteomes" id="UP000665561">
    <property type="component" value="Unassembled WGS sequence"/>
</dbReference>
<name>A0ABW9XSM8_9BACL</name>
<evidence type="ECO:0000256" key="1">
    <source>
        <dbReference type="SAM" id="SignalP"/>
    </source>
</evidence>
<dbReference type="Pfam" id="PF00395">
    <property type="entry name" value="SLH"/>
    <property type="match status" value="3"/>
</dbReference>
<sequence length="530" mass="55407">MKKVLAAMLALLFVLAPVSGYAAASFALEMSADKLQRGEQLTLSGTAEGDVNVKIVRPDKTTFYLDVIESANGKFTKTVTIPEEADFAPYGVYHLAASNGTTTLKKTFAVTDEDGNYPPEPIEGGGIIFVPPANGIPADAGTPTGSDIQPDKASNGTYIVGGDTFTSASGEAGDAVTINLPASSGSTGNALEFPAQVLQTLKSKNKDLVINSDNGTIRIPAEAIAVGNAGQETNIRIVLNTTLTDDAKNAIAGSIGSNADYHGVGAVITVTIQLVSGGTATDIHDLGKPVTVKLKLSNEQAKLIAADLAGVYYVNGSQLEYVGGKMESGTFTFQANHFSTYAILEYSKSFVDMKGHWAEQAVKTLAAKHIVTGVDEQHYVPGRSITRSEFATMLMRTVAWNGKADQPAGANPFNDVPAGQYYADAVTQAASLGIVTGYQGAFRPNDGITREEAVVALVRAAKYFDLSSPGKGTPAFADAKIISAWAAAAVNEAWTKGLIEGDGKQFNPKKSVTRAEVAVMIGRLLPAGSL</sequence>
<protein>
    <recommendedName>
        <fullName evidence="2">SLH domain-containing protein</fullName>
    </recommendedName>
</protein>
<dbReference type="PROSITE" id="PS51272">
    <property type="entry name" value="SLH"/>
    <property type="match status" value="3"/>
</dbReference>
<accession>A0ABW9XSM8</accession>
<keyword evidence="1" id="KW-0732">Signal</keyword>
<dbReference type="InterPro" id="IPR001119">
    <property type="entry name" value="SLH_dom"/>
</dbReference>
<keyword evidence="4" id="KW-1185">Reference proteome</keyword>
<dbReference type="InterPro" id="IPR051465">
    <property type="entry name" value="Cell_Envelope_Struct_Comp"/>
</dbReference>
<gene>
    <name evidence="3" type="ORF">GT019_17485</name>
</gene>
<feature type="domain" description="SLH" evidence="2">
    <location>
        <begin position="345"/>
        <end position="408"/>
    </location>
</feature>
<dbReference type="EMBL" id="JAAAMV010000013">
    <property type="protein sequence ID" value="NBD25667.1"/>
    <property type="molecule type" value="Genomic_DNA"/>
</dbReference>